<protein>
    <submittedName>
        <fullName evidence="1">Unannotated protein</fullName>
    </submittedName>
</protein>
<accession>A0A6J6C2Y6</accession>
<dbReference type="EMBL" id="CAEZSJ010000137">
    <property type="protein sequence ID" value="CAB4544873.1"/>
    <property type="molecule type" value="Genomic_DNA"/>
</dbReference>
<name>A0A6J6C2Y6_9ZZZZ</name>
<dbReference type="AlphaFoldDB" id="A0A6J6C2Y6"/>
<gene>
    <name evidence="1" type="ORF">UFOPK1425_00768</name>
</gene>
<proteinExistence type="predicted"/>
<evidence type="ECO:0000313" key="1">
    <source>
        <dbReference type="EMBL" id="CAB4544873.1"/>
    </source>
</evidence>
<reference evidence="1" key="1">
    <citation type="submission" date="2020-05" db="EMBL/GenBank/DDBJ databases">
        <authorList>
            <person name="Chiriac C."/>
            <person name="Salcher M."/>
            <person name="Ghai R."/>
            <person name="Kavagutti S V."/>
        </authorList>
    </citation>
    <scope>NUCLEOTIDE SEQUENCE</scope>
</reference>
<sequence length="83" mass="8644">MRFTTKTFSTVGDFSSAVSTVGLRANGAPFLKPPSAVITNFAWASLFRTVTASAEKPPKITECMAPIRAQANIAIAASGIIGI</sequence>
<organism evidence="1">
    <name type="scientific">freshwater metagenome</name>
    <dbReference type="NCBI Taxonomy" id="449393"/>
    <lineage>
        <taxon>unclassified sequences</taxon>
        <taxon>metagenomes</taxon>
        <taxon>ecological metagenomes</taxon>
    </lineage>
</organism>